<evidence type="ECO:0000256" key="11">
    <source>
        <dbReference type="ARBA" id="ARBA00023136"/>
    </source>
</evidence>
<dbReference type="InterPro" id="IPR006534">
    <property type="entry name" value="P-type_ATPase_IIIA"/>
</dbReference>
<dbReference type="InterPro" id="IPR004014">
    <property type="entry name" value="ATPase_P-typ_cation-transptr_N"/>
</dbReference>
<dbReference type="EC" id="3.6.3.4" evidence="14"/>
<dbReference type="SFLD" id="SFLDS00003">
    <property type="entry name" value="Haloacid_Dehalogenase"/>
    <property type="match status" value="1"/>
</dbReference>
<evidence type="ECO:0000256" key="6">
    <source>
        <dbReference type="ARBA" id="ARBA00022741"/>
    </source>
</evidence>
<feature type="transmembrane region" description="Helical" evidence="12">
    <location>
        <begin position="772"/>
        <end position="789"/>
    </location>
</feature>
<keyword evidence="7" id="KW-0067">ATP-binding</keyword>
<dbReference type="PRINTS" id="PR00119">
    <property type="entry name" value="CATATPASE"/>
</dbReference>
<dbReference type="Gene3D" id="1.20.1110.10">
    <property type="entry name" value="Calcium-transporting ATPase, transmembrane domain"/>
    <property type="match status" value="2"/>
</dbReference>
<dbReference type="InterPro" id="IPR036412">
    <property type="entry name" value="HAD-like_sf"/>
</dbReference>
<evidence type="ECO:0000256" key="12">
    <source>
        <dbReference type="SAM" id="Phobius"/>
    </source>
</evidence>
<evidence type="ECO:0000256" key="1">
    <source>
        <dbReference type="ARBA" id="ARBA00004141"/>
    </source>
</evidence>
<sequence>MVTNTATDTVATDDYAGSAVSDTIEMLGSDQSNGLTSPEATTRLRLYGLNEIKEHEEPVWHQVFRRFWNPIAWMIEIAAILSAIVHRWEDLVIILVMLFVNAGIDFFQEHRALNAVKALQSALATQTTVLRDGTWGDIPSQDLVPGDIITLKIGDIVPADVQLMDGAYLLLDQSSLTGESLPVSKDPGDVAYSKTIVKQGQMTAIVLNTGPHTNFHSMVSLVAKAEREERSHFQQMVIRVGDFLIIITVLLVSIIVLAGMARGQEMVELVRYALVLTIAAIPVALPAVLSVTMAVGALGLAKQQAIVSRLVAIEELAGIDILCSDKTGTLTKNEMRVVDPVALDGHTVEELFLYAVLASREENHDPIELPIFDYAAERFPALDVASYRQSEFVPFDPIRKRTEAHIEHGDEQFTVTKGAPQILLGLTDIPNETTKHLTELIDDQASKGYRTIAVARQTDGTLDLVGLIPLIDPPREDSAQLITDLQDHGVEVKMVTGDNLAIAREIGHTLGLDGKAIRSKDLAAGGADELVELARILADAIYERLAPDADKVGAQHFADDVAEEVAGQFGTRELTKGFITAHESELIELVEGVGIFAEVVPEDKYTIVETLQKGNHIVAMTGDGVNDAPALKKADAGIAVSNATDAARAAADIVLTAPGLGVINEAIRLSRITFERMKSYTLYRVAETIQIIIFMFLAIVAFNFFPLTALMIIVLALLNDIPIIAIAYDNTKTDQNPVRWSMPTLLVTATSLGLAGVVSSFGMFFILDQLGYATGLIQAMLFAKLVVAGHGTIYNTRSEGWFWRQPHPSLILVSATFSTAVIGTLIAVYGVGMVAIGWERAAFMWAYALAWFVFNDVVKMGTYKALRRRGIYA</sequence>
<feature type="transmembrane region" description="Helical" evidence="12">
    <location>
        <begin position="681"/>
        <end position="702"/>
    </location>
</feature>
<dbReference type="GO" id="GO:0016020">
    <property type="term" value="C:membrane"/>
    <property type="evidence" value="ECO:0007669"/>
    <property type="project" value="UniProtKB-SubCell"/>
</dbReference>
<evidence type="ECO:0000256" key="4">
    <source>
        <dbReference type="ARBA" id="ARBA00022692"/>
    </source>
</evidence>
<feature type="transmembrane region" description="Helical" evidence="12">
    <location>
        <begin position="740"/>
        <end position="766"/>
    </location>
</feature>
<dbReference type="SUPFAM" id="SSF56784">
    <property type="entry name" value="HAD-like"/>
    <property type="match status" value="1"/>
</dbReference>
<evidence type="ECO:0000256" key="9">
    <source>
        <dbReference type="ARBA" id="ARBA00022967"/>
    </source>
</evidence>
<dbReference type="NCBIfam" id="TIGR01494">
    <property type="entry name" value="ATPase_P-type"/>
    <property type="match status" value="2"/>
</dbReference>
<evidence type="ECO:0000259" key="13">
    <source>
        <dbReference type="SMART" id="SM00831"/>
    </source>
</evidence>
<evidence type="ECO:0000256" key="8">
    <source>
        <dbReference type="ARBA" id="ARBA00022842"/>
    </source>
</evidence>
<feature type="transmembrane region" description="Helical" evidence="12">
    <location>
        <begin position="708"/>
        <end position="728"/>
    </location>
</feature>
<evidence type="ECO:0000256" key="7">
    <source>
        <dbReference type="ARBA" id="ARBA00022840"/>
    </source>
</evidence>
<keyword evidence="3" id="KW-0597">Phosphoprotein</keyword>
<dbReference type="PROSITE" id="PS00154">
    <property type="entry name" value="ATPASE_E1_E2"/>
    <property type="match status" value="1"/>
</dbReference>
<dbReference type="InterPro" id="IPR059000">
    <property type="entry name" value="ATPase_P-type_domA"/>
</dbReference>
<comment type="subcellular location">
    <subcellularLocation>
        <location evidence="1">Membrane</location>
        <topology evidence="1">Multi-pass membrane protein</topology>
    </subcellularLocation>
</comment>
<keyword evidence="11 12" id="KW-0472">Membrane</keyword>
<dbReference type="EMBL" id="UOEI01000211">
    <property type="protein sequence ID" value="VAV97556.1"/>
    <property type="molecule type" value="Genomic_DNA"/>
</dbReference>
<dbReference type="AlphaFoldDB" id="A0A3B0S9J2"/>
<dbReference type="InterPro" id="IPR023299">
    <property type="entry name" value="ATPase_P-typ_cyto_dom_N"/>
</dbReference>
<dbReference type="SFLD" id="SFLDF00027">
    <property type="entry name" value="p-type_atpase"/>
    <property type="match status" value="1"/>
</dbReference>
<dbReference type="CDD" id="cd02076">
    <property type="entry name" value="P-type_ATPase_H"/>
    <property type="match status" value="1"/>
</dbReference>
<evidence type="ECO:0000313" key="14">
    <source>
        <dbReference type="EMBL" id="VAV97556.1"/>
    </source>
</evidence>
<dbReference type="SUPFAM" id="SSF81653">
    <property type="entry name" value="Calcium ATPase, transduction domain A"/>
    <property type="match status" value="1"/>
</dbReference>
<dbReference type="InterPro" id="IPR023298">
    <property type="entry name" value="ATPase_P-typ_TM_dom_sf"/>
</dbReference>
<dbReference type="Gene3D" id="3.40.1110.10">
    <property type="entry name" value="Calcium-transporting ATPase, cytoplasmic domain N"/>
    <property type="match status" value="1"/>
</dbReference>
<reference evidence="14" key="1">
    <citation type="submission" date="2018-06" db="EMBL/GenBank/DDBJ databases">
        <authorList>
            <person name="Zhirakovskaya E."/>
        </authorList>
    </citation>
    <scope>NUCLEOTIDE SEQUENCE</scope>
</reference>
<dbReference type="SMART" id="SM00831">
    <property type="entry name" value="Cation_ATPase_N"/>
    <property type="match status" value="1"/>
</dbReference>
<dbReference type="InterPro" id="IPR001757">
    <property type="entry name" value="P_typ_ATPase"/>
</dbReference>
<keyword evidence="8" id="KW-0460">Magnesium</keyword>
<dbReference type="EC" id="3.6.3.3" evidence="14"/>
<evidence type="ECO:0000256" key="5">
    <source>
        <dbReference type="ARBA" id="ARBA00022723"/>
    </source>
</evidence>
<keyword evidence="9" id="KW-1278">Translocase</keyword>
<feature type="transmembrane region" description="Helical" evidence="12">
    <location>
        <begin position="272"/>
        <end position="300"/>
    </location>
</feature>
<evidence type="ECO:0000256" key="10">
    <source>
        <dbReference type="ARBA" id="ARBA00022989"/>
    </source>
</evidence>
<keyword evidence="5" id="KW-0479">Metal-binding</keyword>
<dbReference type="InterPro" id="IPR008250">
    <property type="entry name" value="ATPase_P-typ_transduc_dom_A_sf"/>
</dbReference>
<dbReference type="GO" id="GO:0046872">
    <property type="term" value="F:metal ion binding"/>
    <property type="evidence" value="ECO:0007669"/>
    <property type="project" value="UniProtKB-KW"/>
</dbReference>
<dbReference type="SUPFAM" id="SSF81660">
    <property type="entry name" value="Metal cation-transporting ATPase, ATP-binding domain N"/>
    <property type="match status" value="1"/>
</dbReference>
<name>A0A3B0S9J2_9ZZZZ</name>
<dbReference type="PRINTS" id="PR00120">
    <property type="entry name" value="HATPASE"/>
</dbReference>
<keyword evidence="14" id="KW-0378">Hydrolase</keyword>
<organism evidence="14">
    <name type="scientific">hydrothermal vent metagenome</name>
    <dbReference type="NCBI Taxonomy" id="652676"/>
    <lineage>
        <taxon>unclassified sequences</taxon>
        <taxon>metagenomes</taxon>
        <taxon>ecological metagenomes</taxon>
    </lineage>
</organism>
<dbReference type="FunFam" id="3.40.50.1000:FF:000211">
    <property type="entry name" value="Plasma membrane ATPase"/>
    <property type="match status" value="1"/>
</dbReference>
<protein>
    <submittedName>
        <fullName evidence="14">Lead, cadmium, zinc and mercury transporting ATPase Copper-translocating P-type ATPase</fullName>
        <ecNumber evidence="14">3.6.3.3</ecNumber>
        <ecNumber evidence="14">3.6.3.4</ecNumber>
    </submittedName>
</protein>
<dbReference type="Pfam" id="PF00702">
    <property type="entry name" value="Hydrolase"/>
    <property type="match status" value="2"/>
</dbReference>
<dbReference type="SFLD" id="SFLDG00002">
    <property type="entry name" value="C1.7:_P-type_atpase_like"/>
    <property type="match status" value="1"/>
</dbReference>
<dbReference type="GO" id="GO:0120029">
    <property type="term" value="P:proton export across plasma membrane"/>
    <property type="evidence" value="ECO:0007669"/>
    <property type="project" value="InterPro"/>
</dbReference>
<dbReference type="GO" id="GO:0005524">
    <property type="term" value="F:ATP binding"/>
    <property type="evidence" value="ECO:0007669"/>
    <property type="project" value="UniProtKB-KW"/>
</dbReference>
<dbReference type="Gene3D" id="2.70.150.10">
    <property type="entry name" value="Calcium-transporting ATPase, cytoplasmic transduction domain A"/>
    <property type="match status" value="1"/>
</dbReference>
<feature type="transmembrane region" description="Helical" evidence="12">
    <location>
        <begin position="842"/>
        <end position="858"/>
    </location>
</feature>
<dbReference type="Pfam" id="PF00690">
    <property type="entry name" value="Cation_ATPase_N"/>
    <property type="match status" value="1"/>
</dbReference>
<dbReference type="GO" id="GO:0016887">
    <property type="term" value="F:ATP hydrolysis activity"/>
    <property type="evidence" value="ECO:0007669"/>
    <property type="project" value="InterPro"/>
</dbReference>
<dbReference type="InterPro" id="IPR018303">
    <property type="entry name" value="ATPase_P-typ_P_site"/>
</dbReference>
<accession>A0A3B0S9J2</accession>
<dbReference type="GO" id="GO:0008553">
    <property type="term" value="F:P-type proton-exporting transporter activity"/>
    <property type="evidence" value="ECO:0007669"/>
    <property type="project" value="InterPro"/>
</dbReference>
<evidence type="ECO:0000256" key="3">
    <source>
        <dbReference type="ARBA" id="ARBA00022553"/>
    </source>
</evidence>
<evidence type="ECO:0000256" key="2">
    <source>
        <dbReference type="ARBA" id="ARBA00008804"/>
    </source>
</evidence>
<dbReference type="InterPro" id="IPR023214">
    <property type="entry name" value="HAD_sf"/>
</dbReference>
<feature type="transmembrane region" description="Helical" evidence="12">
    <location>
        <begin position="240"/>
        <end position="260"/>
    </location>
</feature>
<dbReference type="PANTHER" id="PTHR42861">
    <property type="entry name" value="CALCIUM-TRANSPORTING ATPASE"/>
    <property type="match status" value="1"/>
</dbReference>
<proteinExistence type="inferred from homology"/>
<gene>
    <name evidence="14" type="ORF">MNBD_ACTINO01-1760</name>
</gene>
<keyword evidence="4 12" id="KW-0812">Transmembrane</keyword>
<keyword evidence="6" id="KW-0547">Nucleotide-binding</keyword>
<comment type="similarity">
    <text evidence="2">Belongs to the cation transport ATPase (P-type) (TC 3.A.3) family. Type IIIA subfamily.</text>
</comment>
<dbReference type="Pfam" id="PF00122">
    <property type="entry name" value="E1-E2_ATPase"/>
    <property type="match status" value="1"/>
</dbReference>
<keyword evidence="10 12" id="KW-1133">Transmembrane helix</keyword>
<dbReference type="SUPFAM" id="SSF81665">
    <property type="entry name" value="Calcium ATPase, transmembrane domain M"/>
    <property type="match status" value="1"/>
</dbReference>
<feature type="transmembrane region" description="Helical" evidence="12">
    <location>
        <begin position="810"/>
        <end position="836"/>
    </location>
</feature>
<feature type="domain" description="Cation-transporting P-type ATPase N-terminal" evidence="13">
    <location>
        <begin position="14"/>
        <end position="87"/>
    </location>
</feature>
<dbReference type="Gene3D" id="3.40.50.1000">
    <property type="entry name" value="HAD superfamily/HAD-like"/>
    <property type="match status" value="2"/>
</dbReference>
<dbReference type="InterPro" id="IPR044492">
    <property type="entry name" value="P_typ_ATPase_HD_dom"/>
</dbReference>
<dbReference type="FunFam" id="2.70.150.10:FF:000042">
    <property type="entry name" value="Plasma membrane ATPase"/>
    <property type="match status" value="1"/>
</dbReference>